<sequence>MASPVIERKIRPVVSDEIARKLVEKLYGLKVKNIQELNSYDDKNYRILCDPEFENPHVKKINHDGYVLKIMNSIDSKDKSCIEGQNEMMLYLNKCNIACSAPIKNIHGSYYSLEKLKNEDIAEHIVRLLVFCPGEILYNAKVTKELLFDVGKFVATLNEALRGFSHSSFTNRTHLWTLMEVPRLRDYLFVIKDESDKVLLGDVIKRFEKDVIGNLNQLDKGMIHGDLNEQNILINSEQNKVIGIIDFGDTQYSYLVFELAITLCYMIIQACDIEAGKYLISGYRTKKTLSNFEKSILKTAVCARLCQSLILGIYSHLNEPQNNYLTVTQKPGWKIIRELWVFEDDDVMKIWEL</sequence>
<evidence type="ECO:0000256" key="3">
    <source>
        <dbReference type="ARBA" id="ARBA00022490"/>
    </source>
</evidence>
<gene>
    <name evidence="11" type="ORF">HICCMSTLAB_LOCUS6845</name>
</gene>
<keyword evidence="5 11" id="KW-0418">Kinase</keyword>
<dbReference type="Proteomes" id="UP000786811">
    <property type="component" value="Unassembled WGS sequence"/>
</dbReference>
<dbReference type="GO" id="GO:0047992">
    <property type="term" value="F:hydroxylysine kinase activity"/>
    <property type="evidence" value="ECO:0007669"/>
    <property type="project" value="UniProtKB-EC"/>
</dbReference>
<comment type="catalytic activity">
    <reaction evidence="6">
        <text>(5R)-5-hydroxy-L-lysine + GTP = (5R)-5-phosphooxy-L-lysine + GDP + H(+)</text>
        <dbReference type="Rhea" id="RHEA:19049"/>
        <dbReference type="ChEBI" id="CHEBI:15378"/>
        <dbReference type="ChEBI" id="CHEBI:37565"/>
        <dbReference type="ChEBI" id="CHEBI:57882"/>
        <dbReference type="ChEBI" id="CHEBI:58189"/>
        <dbReference type="ChEBI" id="CHEBI:58357"/>
        <dbReference type="EC" id="2.7.1.81"/>
    </reaction>
</comment>
<reference evidence="11" key="1">
    <citation type="submission" date="2021-04" db="EMBL/GenBank/DDBJ databases">
        <authorList>
            <person name="Chebbi M.A.C M."/>
        </authorList>
    </citation>
    <scope>NUCLEOTIDE SEQUENCE</scope>
</reference>
<evidence type="ECO:0000256" key="1">
    <source>
        <dbReference type="ARBA" id="ARBA00004496"/>
    </source>
</evidence>
<dbReference type="AlphaFoldDB" id="A0A8J2HFE8"/>
<dbReference type="Pfam" id="PF01636">
    <property type="entry name" value="APH"/>
    <property type="match status" value="1"/>
</dbReference>
<evidence type="ECO:0000256" key="5">
    <source>
        <dbReference type="ARBA" id="ARBA00022777"/>
    </source>
</evidence>
<dbReference type="OrthoDB" id="9973935at2759"/>
<dbReference type="InterPro" id="IPR002575">
    <property type="entry name" value="Aminoglycoside_PTrfase"/>
</dbReference>
<keyword evidence="3" id="KW-0963">Cytoplasm</keyword>
<feature type="domain" description="Aminoglycoside phosphotransferase" evidence="10">
    <location>
        <begin position="64"/>
        <end position="265"/>
    </location>
</feature>
<comment type="caution">
    <text evidence="11">The sequence shown here is derived from an EMBL/GenBank/DDBJ whole genome shotgun (WGS) entry which is preliminary data.</text>
</comment>
<dbReference type="FunFam" id="3.30.200.20:FF:000549">
    <property type="entry name" value="hydroxylysine kinase"/>
    <property type="match status" value="1"/>
</dbReference>
<name>A0A8J2HFE8_COTCN</name>
<evidence type="ECO:0000256" key="9">
    <source>
        <dbReference type="ARBA" id="ARBA00040505"/>
    </source>
</evidence>
<organism evidence="11 12">
    <name type="scientific">Cotesia congregata</name>
    <name type="common">Parasitoid wasp</name>
    <name type="synonym">Apanteles congregatus</name>
    <dbReference type="NCBI Taxonomy" id="51543"/>
    <lineage>
        <taxon>Eukaryota</taxon>
        <taxon>Metazoa</taxon>
        <taxon>Ecdysozoa</taxon>
        <taxon>Arthropoda</taxon>
        <taxon>Hexapoda</taxon>
        <taxon>Insecta</taxon>
        <taxon>Pterygota</taxon>
        <taxon>Neoptera</taxon>
        <taxon>Endopterygota</taxon>
        <taxon>Hymenoptera</taxon>
        <taxon>Apocrita</taxon>
        <taxon>Ichneumonoidea</taxon>
        <taxon>Braconidae</taxon>
        <taxon>Microgastrinae</taxon>
        <taxon>Cotesia</taxon>
    </lineage>
</organism>
<comment type="function">
    <text evidence="7">Catalyzes the GTP-dependent phosphorylation of 5-hydroxy-L-lysine.</text>
</comment>
<dbReference type="EC" id="2.7.1.81" evidence="8"/>
<evidence type="ECO:0000259" key="10">
    <source>
        <dbReference type="Pfam" id="PF01636"/>
    </source>
</evidence>
<dbReference type="InterPro" id="IPR011009">
    <property type="entry name" value="Kinase-like_dom_sf"/>
</dbReference>
<evidence type="ECO:0000256" key="2">
    <source>
        <dbReference type="ARBA" id="ARBA00006219"/>
    </source>
</evidence>
<evidence type="ECO:0000313" key="11">
    <source>
        <dbReference type="EMBL" id="CAG5093455.1"/>
    </source>
</evidence>
<proteinExistence type="inferred from homology"/>
<protein>
    <recommendedName>
        <fullName evidence="9">Hydroxylysine kinase</fullName>
        <ecNumber evidence="8">2.7.1.81</ecNumber>
    </recommendedName>
</protein>
<dbReference type="PANTHER" id="PTHR21064:SF1">
    <property type="entry name" value="HYDROXYLYSINE KINASE"/>
    <property type="match status" value="1"/>
</dbReference>
<evidence type="ECO:0000256" key="4">
    <source>
        <dbReference type="ARBA" id="ARBA00022679"/>
    </source>
</evidence>
<dbReference type="GO" id="GO:0005737">
    <property type="term" value="C:cytoplasm"/>
    <property type="evidence" value="ECO:0007669"/>
    <property type="project" value="UniProtKB-SubCell"/>
</dbReference>
<evidence type="ECO:0000256" key="6">
    <source>
        <dbReference type="ARBA" id="ARBA00036820"/>
    </source>
</evidence>
<dbReference type="PANTHER" id="PTHR21064">
    <property type="entry name" value="AMINOGLYCOSIDE PHOSPHOTRANSFERASE DOMAIN-CONTAINING PROTEIN-RELATED"/>
    <property type="match status" value="1"/>
</dbReference>
<dbReference type="FunFam" id="3.90.1200.10:FF:000007">
    <property type="entry name" value="hydroxylysine kinase isoform X1"/>
    <property type="match status" value="1"/>
</dbReference>
<keyword evidence="12" id="KW-1185">Reference proteome</keyword>
<comment type="similarity">
    <text evidence="2">Belongs to the aminoglycoside phosphotransferase family.</text>
</comment>
<dbReference type="EMBL" id="CAJNRD030001120">
    <property type="protein sequence ID" value="CAG5093455.1"/>
    <property type="molecule type" value="Genomic_DNA"/>
</dbReference>
<evidence type="ECO:0000256" key="8">
    <source>
        <dbReference type="ARBA" id="ARBA00038873"/>
    </source>
</evidence>
<evidence type="ECO:0000256" key="7">
    <source>
        <dbReference type="ARBA" id="ARBA00037368"/>
    </source>
</evidence>
<keyword evidence="4" id="KW-0808">Transferase</keyword>
<accession>A0A8J2HFE8</accession>
<comment type="subcellular location">
    <subcellularLocation>
        <location evidence="1">Cytoplasm</location>
    </subcellularLocation>
</comment>
<dbReference type="SUPFAM" id="SSF56112">
    <property type="entry name" value="Protein kinase-like (PK-like)"/>
    <property type="match status" value="1"/>
</dbReference>
<dbReference type="Gene3D" id="3.30.200.20">
    <property type="entry name" value="Phosphorylase Kinase, domain 1"/>
    <property type="match status" value="1"/>
</dbReference>
<dbReference type="InterPro" id="IPR050249">
    <property type="entry name" value="Pseudomonas-type_ThrB"/>
</dbReference>
<evidence type="ECO:0000313" key="12">
    <source>
        <dbReference type="Proteomes" id="UP000786811"/>
    </source>
</evidence>
<dbReference type="Gene3D" id="3.90.1200.10">
    <property type="match status" value="1"/>
</dbReference>